<evidence type="ECO:0000256" key="7">
    <source>
        <dbReference type="ARBA" id="ARBA00023277"/>
    </source>
</evidence>
<keyword evidence="6 8" id="KW-0067">ATP-binding</keyword>
<dbReference type="EMBL" id="CP114014">
    <property type="protein sequence ID" value="XAY05660.1"/>
    <property type="molecule type" value="Genomic_DNA"/>
</dbReference>
<reference evidence="12" key="1">
    <citation type="submission" date="2022-12" db="EMBL/GenBank/DDBJ databases">
        <title>Paraconexibacter alkalitolerans sp. nov. and Baekduia alba sp. nov., isolated from soil and emended description of the genera Paraconexibacter (Chun et al., 2020) and Baekduia (An et al., 2020).</title>
        <authorList>
            <person name="Vieira S."/>
            <person name="Huber K.J."/>
            <person name="Geppert A."/>
            <person name="Wolf J."/>
            <person name="Neumann-Schaal M."/>
            <person name="Muesken M."/>
            <person name="Overmann J."/>
        </authorList>
    </citation>
    <scope>NUCLEOTIDE SEQUENCE</scope>
    <source>
        <strain evidence="12">AEG42_29</strain>
    </source>
</reference>
<comment type="function">
    <text evidence="8">Catalyzes the phosphorylation of D-xylulose to D-xylulose 5-phosphate.</text>
</comment>
<feature type="domain" description="Carbohydrate kinase FGGY N-terminal" evidence="10">
    <location>
        <begin position="4"/>
        <end position="233"/>
    </location>
</feature>
<dbReference type="InterPro" id="IPR018484">
    <property type="entry name" value="FGGY_N"/>
</dbReference>
<dbReference type="GO" id="GO:0005524">
    <property type="term" value="F:ATP binding"/>
    <property type="evidence" value="ECO:0007669"/>
    <property type="project" value="UniProtKB-UniRule"/>
</dbReference>
<dbReference type="PIRSF" id="PIRSF000538">
    <property type="entry name" value="GlpK"/>
    <property type="match status" value="1"/>
</dbReference>
<gene>
    <name evidence="12" type="primary">xylB_3</name>
    <name evidence="8 9" type="synonym">xylB</name>
    <name evidence="12" type="ORF">DSM112329_02518</name>
</gene>
<evidence type="ECO:0000256" key="6">
    <source>
        <dbReference type="ARBA" id="ARBA00022840"/>
    </source>
</evidence>
<dbReference type="Pfam" id="PF02782">
    <property type="entry name" value="FGGY_C"/>
    <property type="match status" value="1"/>
</dbReference>
<dbReference type="InterPro" id="IPR006000">
    <property type="entry name" value="Xylulokinase"/>
</dbReference>
<dbReference type="InterPro" id="IPR018483">
    <property type="entry name" value="Carb_kinase_FGGY_CS"/>
</dbReference>
<dbReference type="Pfam" id="PF00370">
    <property type="entry name" value="FGGY_N"/>
    <property type="match status" value="1"/>
</dbReference>
<dbReference type="GO" id="GO:0004856">
    <property type="term" value="F:D-xylulokinase activity"/>
    <property type="evidence" value="ECO:0007669"/>
    <property type="project" value="UniProtKB-UniRule"/>
</dbReference>
<feature type="binding site" evidence="8">
    <location>
        <begin position="77"/>
        <end position="78"/>
    </location>
    <ligand>
        <name>substrate</name>
    </ligand>
</feature>
<dbReference type="AlphaFoldDB" id="A0AAU7AVP1"/>
<evidence type="ECO:0000256" key="3">
    <source>
        <dbReference type="ARBA" id="ARBA00022679"/>
    </source>
</evidence>
<dbReference type="InterPro" id="IPR000577">
    <property type="entry name" value="Carb_kinase_FGGY"/>
</dbReference>
<keyword evidence="7 8" id="KW-0119">Carbohydrate metabolism</keyword>
<protein>
    <recommendedName>
        <fullName evidence="8 9">Xylulose kinase</fullName>
        <shortName evidence="8 9">Xylulokinase</shortName>
        <ecNumber evidence="8 9">2.7.1.17</ecNumber>
    </recommendedName>
</protein>
<dbReference type="NCBIfam" id="TIGR01312">
    <property type="entry name" value="XylB"/>
    <property type="match status" value="1"/>
</dbReference>
<dbReference type="PANTHER" id="PTHR43095">
    <property type="entry name" value="SUGAR KINASE"/>
    <property type="match status" value="1"/>
</dbReference>
<feature type="active site" description="Proton acceptor" evidence="8">
    <location>
        <position position="226"/>
    </location>
</feature>
<name>A0AAU7AVP1_9ACTN</name>
<evidence type="ECO:0000256" key="5">
    <source>
        <dbReference type="ARBA" id="ARBA00022777"/>
    </source>
</evidence>
<evidence type="ECO:0000313" key="12">
    <source>
        <dbReference type="EMBL" id="XAY05660.1"/>
    </source>
</evidence>
<evidence type="ECO:0000256" key="2">
    <source>
        <dbReference type="ARBA" id="ARBA00022629"/>
    </source>
</evidence>
<evidence type="ECO:0000256" key="9">
    <source>
        <dbReference type="RuleBase" id="RU364073"/>
    </source>
</evidence>
<dbReference type="InterPro" id="IPR050406">
    <property type="entry name" value="FGGY_Carb_Kinase"/>
</dbReference>
<dbReference type="KEGG" id="parq:DSM112329_02518"/>
<organism evidence="12">
    <name type="scientific">Paraconexibacter sp. AEG42_29</name>
    <dbReference type="NCBI Taxonomy" id="2997339"/>
    <lineage>
        <taxon>Bacteria</taxon>
        <taxon>Bacillati</taxon>
        <taxon>Actinomycetota</taxon>
        <taxon>Thermoleophilia</taxon>
        <taxon>Solirubrobacterales</taxon>
        <taxon>Paraconexibacteraceae</taxon>
        <taxon>Paraconexibacter</taxon>
    </lineage>
</organism>
<evidence type="ECO:0000259" key="10">
    <source>
        <dbReference type="Pfam" id="PF00370"/>
    </source>
</evidence>
<dbReference type="HAMAP" id="MF_02220">
    <property type="entry name" value="XylB"/>
    <property type="match status" value="1"/>
</dbReference>
<dbReference type="InterPro" id="IPR043129">
    <property type="entry name" value="ATPase_NBD"/>
</dbReference>
<comment type="similarity">
    <text evidence="1 8 9">Belongs to the FGGY kinase family.</text>
</comment>
<dbReference type="InterPro" id="IPR018485">
    <property type="entry name" value="FGGY_C"/>
</dbReference>
<proteinExistence type="inferred from homology"/>
<dbReference type="GO" id="GO:0005998">
    <property type="term" value="P:xylulose catabolic process"/>
    <property type="evidence" value="ECO:0007669"/>
    <property type="project" value="UniProtKB-UniRule"/>
</dbReference>
<dbReference type="PANTHER" id="PTHR43095:SF5">
    <property type="entry name" value="XYLULOSE KINASE"/>
    <property type="match status" value="1"/>
</dbReference>
<evidence type="ECO:0000256" key="1">
    <source>
        <dbReference type="ARBA" id="ARBA00009156"/>
    </source>
</evidence>
<keyword evidence="4 8" id="KW-0547">Nucleotide-binding</keyword>
<dbReference type="GO" id="GO:0042732">
    <property type="term" value="P:D-xylose metabolic process"/>
    <property type="evidence" value="ECO:0007669"/>
    <property type="project" value="UniProtKB-KW"/>
</dbReference>
<comment type="catalytic activity">
    <reaction evidence="8 9">
        <text>D-xylulose + ATP = D-xylulose 5-phosphate + ADP + H(+)</text>
        <dbReference type="Rhea" id="RHEA:10964"/>
        <dbReference type="ChEBI" id="CHEBI:15378"/>
        <dbReference type="ChEBI" id="CHEBI:17140"/>
        <dbReference type="ChEBI" id="CHEBI:30616"/>
        <dbReference type="ChEBI" id="CHEBI:57737"/>
        <dbReference type="ChEBI" id="CHEBI:456216"/>
        <dbReference type="EC" id="2.7.1.17"/>
    </reaction>
</comment>
<feature type="domain" description="Carbohydrate kinase FGGY C-terminal" evidence="11">
    <location>
        <begin position="244"/>
        <end position="429"/>
    </location>
</feature>
<keyword evidence="3 8" id="KW-0808">Transferase</keyword>
<evidence type="ECO:0000259" key="11">
    <source>
        <dbReference type="Pfam" id="PF02782"/>
    </source>
</evidence>
<keyword evidence="2 8" id="KW-0859">Xylose metabolism</keyword>
<feature type="site" description="Important for activity" evidence="8">
    <location>
        <position position="8"/>
    </location>
</feature>
<dbReference type="EC" id="2.7.1.17" evidence="8 9"/>
<dbReference type="Gene3D" id="3.30.420.40">
    <property type="match status" value="2"/>
</dbReference>
<sequence length="487" mass="50238">MSAVIGLDVGTSGVKGIALAETGEVLARVERGYPLSTPRPGWSEQDPESWWLAAEAVLAELQDIAGTPSGIGLSGQMHGLVTLDAKGRPVRPAILWNDQRTAAECAEIEERIGLDRLIELTGNRALTGFTAPKLLWLRRHEPDAYARIASVMLPKDYVRLRLCGVAATDVADASGTLLFDVAGRRWSSAVCDALEVDHGWLPPALESPEVSGRTAAGVPVAAGAGDQAAGALGVGVVDPGGPLSVVLGTSGVVFAALGDFAADPAARAHTFCHAVPGTWHAMGVMLSAAGSLQWLRDVVAPGVDFGTLVAEAAAWEPGVEGLTFLPYLAGERTPHADPEARGSFTGLTLRHDRGALVRAVLEGVAFGLGDCLDVLTQTGATPTSGLAGGGGARSDLWLTIVASVLGLPLARTAVDEGAAFGAALLGGCAGGVWSGTAEAVAATVRTTSQVEPDPDWTTAYAEVRGRYRALYPALSHLSHTHHQEATS</sequence>
<accession>A0AAU7AVP1</accession>
<keyword evidence="5 8" id="KW-0418">Kinase</keyword>
<dbReference type="CDD" id="cd07808">
    <property type="entry name" value="ASKHA_NBD_FGGY_EcXK-like"/>
    <property type="match status" value="1"/>
</dbReference>
<evidence type="ECO:0000256" key="8">
    <source>
        <dbReference type="HAMAP-Rule" id="MF_02220"/>
    </source>
</evidence>
<dbReference type="RefSeq" id="WP_354702165.1">
    <property type="nucleotide sequence ID" value="NZ_CP114014.1"/>
</dbReference>
<dbReference type="SUPFAM" id="SSF53067">
    <property type="entry name" value="Actin-like ATPase domain"/>
    <property type="match status" value="2"/>
</dbReference>
<evidence type="ECO:0000256" key="4">
    <source>
        <dbReference type="ARBA" id="ARBA00022741"/>
    </source>
</evidence>
<dbReference type="PROSITE" id="PS00933">
    <property type="entry name" value="FGGY_KINASES_1"/>
    <property type="match status" value="1"/>
</dbReference>